<reference evidence="5 6" key="1">
    <citation type="submission" date="2018-12" db="EMBL/GenBank/DDBJ databases">
        <authorList>
            <person name="Li K."/>
        </authorList>
    </citation>
    <scope>NUCLEOTIDE SEQUENCE [LARGE SCALE GENOMIC DNA]</scope>
    <source>
        <strain evidence="6">CR22</strain>
    </source>
</reference>
<name>A0A3Q9BVS7_9ACTN</name>
<dbReference type="Pfam" id="PF00106">
    <property type="entry name" value="adh_short"/>
    <property type="match status" value="1"/>
</dbReference>
<comment type="similarity">
    <text evidence="1 3">Belongs to the short-chain dehydrogenases/reductases (SDR) family.</text>
</comment>
<organism evidence="5 6">
    <name type="scientific">Streptomyces aquilus</name>
    <dbReference type="NCBI Taxonomy" id="2548456"/>
    <lineage>
        <taxon>Bacteria</taxon>
        <taxon>Bacillati</taxon>
        <taxon>Actinomycetota</taxon>
        <taxon>Actinomycetes</taxon>
        <taxon>Kitasatosporales</taxon>
        <taxon>Streptomycetaceae</taxon>
        <taxon>Streptomyces</taxon>
    </lineage>
</organism>
<dbReference type="InterPro" id="IPR057326">
    <property type="entry name" value="KR_dom"/>
</dbReference>
<dbReference type="EMBL" id="CP034463">
    <property type="protein sequence ID" value="AZP14926.1"/>
    <property type="molecule type" value="Genomic_DNA"/>
</dbReference>
<evidence type="ECO:0000313" key="5">
    <source>
        <dbReference type="EMBL" id="AZP14926.1"/>
    </source>
</evidence>
<dbReference type="PANTHER" id="PTHR43008">
    <property type="entry name" value="BENZIL REDUCTASE"/>
    <property type="match status" value="1"/>
</dbReference>
<dbReference type="SMART" id="SM00822">
    <property type="entry name" value="PKS_KR"/>
    <property type="match status" value="1"/>
</dbReference>
<dbReference type="RefSeq" id="WP_126269313.1">
    <property type="nucleotide sequence ID" value="NZ_CP034463.1"/>
</dbReference>
<dbReference type="Proteomes" id="UP000280197">
    <property type="component" value="Chromosome"/>
</dbReference>
<evidence type="ECO:0000313" key="6">
    <source>
        <dbReference type="Proteomes" id="UP000280197"/>
    </source>
</evidence>
<feature type="domain" description="Ketoreductase" evidence="4">
    <location>
        <begin position="12"/>
        <end position="180"/>
    </location>
</feature>
<dbReference type="Gene3D" id="3.40.50.720">
    <property type="entry name" value="NAD(P)-binding Rossmann-like Domain"/>
    <property type="match status" value="1"/>
</dbReference>
<dbReference type="InterPro" id="IPR020904">
    <property type="entry name" value="Sc_DH/Rdtase_CS"/>
</dbReference>
<dbReference type="CDD" id="cd05233">
    <property type="entry name" value="SDR_c"/>
    <property type="match status" value="1"/>
</dbReference>
<sequence>MAERSDRSIAGKVALVTGGGRGLGAATARALAAAGARVFVVDLHRPAAGETIDERVTHLVGDVTDLGDMTRAVETVIRDAGRLDIVIANAGVVARGVTLRASSAPMADRLLDVNVRGVLNTVRAALPGLIENRGRLVLISSVFAFVNGAGTIPYAMSKAAVEQLGRGLRVELAAHGVSVTTAYFAMINTDMIRQSVDEDPAAQALLDTQPRFLRKRISPEQAAQAIVEGLRRRDVRVFRPRRWTLVSRLRGIVAPALDSALARDRTVQNILQRLDAREGKDFLTT</sequence>
<proteinExistence type="inferred from homology"/>
<accession>A0A3Q9BVS7</accession>
<evidence type="ECO:0000256" key="3">
    <source>
        <dbReference type="RuleBase" id="RU000363"/>
    </source>
</evidence>
<dbReference type="PROSITE" id="PS00061">
    <property type="entry name" value="ADH_SHORT"/>
    <property type="match status" value="1"/>
</dbReference>
<dbReference type="SUPFAM" id="SSF51735">
    <property type="entry name" value="NAD(P)-binding Rossmann-fold domains"/>
    <property type="match status" value="1"/>
</dbReference>
<keyword evidence="6" id="KW-1185">Reference proteome</keyword>
<dbReference type="InterPro" id="IPR036291">
    <property type="entry name" value="NAD(P)-bd_dom_sf"/>
</dbReference>
<dbReference type="PRINTS" id="PR00080">
    <property type="entry name" value="SDRFAMILY"/>
</dbReference>
<dbReference type="KEGG" id="saqu:EJC51_01440"/>
<dbReference type="GO" id="GO:0050664">
    <property type="term" value="F:oxidoreductase activity, acting on NAD(P)H, oxygen as acceptor"/>
    <property type="evidence" value="ECO:0007669"/>
    <property type="project" value="TreeGrafter"/>
</dbReference>
<gene>
    <name evidence="5" type="ORF">EJC51_01440</name>
</gene>
<dbReference type="PANTHER" id="PTHR43008:SF4">
    <property type="entry name" value="CHAIN DEHYDROGENASE, PUTATIVE (AFU_ORTHOLOGUE AFUA_4G08710)-RELATED"/>
    <property type="match status" value="1"/>
</dbReference>
<protein>
    <submittedName>
        <fullName evidence="5">SDR family NAD(P)-dependent oxidoreductase</fullName>
    </submittedName>
</protein>
<evidence type="ECO:0000256" key="1">
    <source>
        <dbReference type="ARBA" id="ARBA00006484"/>
    </source>
</evidence>
<evidence type="ECO:0000259" key="4">
    <source>
        <dbReference type="SMART" id="SM00822"/>
    </source>
</evidence>
<evidence type="ECO:0000256" key="2">
    <source>
        <dbReference type="ARBA" id="ARBA00023002"/>
    </source>
</evidence>
<dbReference type="InterPro" id="IPR002347">
    <property type="entry name" value="SDR_fam"/>
</dbReference>
<dbReference type="PRINTS" id="PR00081">
    <property type="entry name" value="GDHRDH"/>
</dbReference>
<keyword evidence="2" id="KW-0560">Oxidoreductase</keyword>
<dbReference type="AlphaFoldDB" id="A0A3Q9BVS7"/>